<evidence type="ECO:0000313" key="4">
    <source>
        <dbReference type="Proteomes" id="UP000593567"/>
    </source>
</evidence>
<dbReference type="InterPro" id="IPR036719">
    <property type="entry name" value="Neuro-gated_channel_TM_sf"/>
</dbReference>
<dbReference type="SUPFAM" id="SSF90112">
    <property type="entry name" value="Neurotransmitter-gated ion-channel transmembrane pore"/>
    <property type="match status" value="1"/>
</dbReference>
<feature type="transmembrane region" description="Helical" evidence="1">
    <location>
        <begin position="190"/>
        <end position="210"/>
    </location>
</feature>
<feature type="signal peptide" evidence="2">
    <location>
        <begin position="1"/>
        <end position="20"/>
    </location>
</feature>
<dbReference type="EMBL" id="VXIV02000055">
    <property type="protein sequence ID" value="KAF6041375.1"/>
    <property type="molecule type" value="Genomic_DNA"/>
</dbReference>
<organism evidence="3 4">
    <name type="scientific">Bugula neritina</name>
    <name type="common">Brown bryozoan</name>
    <name type="synonym">Sertularia neritina</name>
    <dbReference type="NCBI Taxonomy" id="10212"/>
    <lineage>
        <taxon>Eukaryota</taxon>
        <taxon>Metazoa</taxon>
        <taxon>Spiralia</taxon>
        <taxon>Lophotrochozoa</taxon>
        <taxon>Bryozoa</taxon>
        <taxon>Gymnolaemata</taxon>
        <taxon>Cheilostomatida</taxon>
        <taxon>Flustrina</taxon>
        <taxon>Buguloidea</taxon>
        <taxon>Bugulidae</taxon>
        <taxon>Bugula</taxon>
    </lineage>
</organism>
<accession>A0A7J7KTF6</accession>
<protein>
    <submittedName>
        <fullName evidence="3">Uncharacterized protein</fullName>
    </submittedName>
</protein>
<name>A0A7J7KTF6_BUGNE</name>
<feature type="chain" id="PRO_5029469605" evidence="2">
    <location>
        <begin position="21"/>
        <end position="211"/>
    </location>
</feature>
<evidence type="ECO:0000256" key="1">
    <source>
        <dbReference type="SAM" id="Phobius"/>
    </source>
</evidence>
<dbReference type="GO" id="GO:0016020">
    <property type="term" value="C:membrane"/>
    <property type="evidence" value="ECO:0007669"/>
    <property type="project" value="InterPro"/>
</dbReference>
<keyword evidence="2" id="KW-0732">Signal</keyword>
<evidence type="ECO:0000256" key="2">
    <source>
        <dbReference type="SAM" id="SignalP"/>
    </source>
</evidence>
<keyword evidence="1" id="KW-1133">Transmembrane helix</keyword>
<keyword evidence="1" id="KW-0812">Transmembrane</keyword>
<comment type="caution">
    <text evidence="3">The sequence shown here is derived from an EMBL/GenBank/DDBJ whole genome shotgun (WGS) entry which is preliminary data.</text>
</comment>
<feature type="transmembrane region" description="Helical" evidence="1">
    <location>
        <begin position="57"/>
        <end position="81"/>
    </location>
</feature>
<gene>
    <name evidence="3" type="ORF">EB796_000329</name>
</gene>
<dbReference type="AlphaFoldDB" id="A0A7J7KTF6"/>
<proteinExistence type="predicted"/>
<evidence type="ECO:0000313" key="3">
    <source>
        <dbReference type="EMBL" id="KAF6041375.1"/>
    </source>
</evidence>
<keyword evidence="4" id="KW-1185">Reference proteome</keyword>
<dbReference type="Proteomes" id="UP000593567">
    <property type="component" value="Unassembled WGS sequence"/>
</dbReference>
<reference evidence="3" key="1">
    <citation type="submission" date="2020-06" db="EMBL/GenBank/DDBJ databases">
        <title>Draft genome of Bugula neritina, a colonial animal packing powerful symbionts and potential medicines.</title>
        <authorList>
            <person name="Rayko M."/>
        </authorList>
    </citation>
    <scope>NUCLEOTIDE SEQUENCE [LARGE SCALE GENOMIC DNA]</scope>
    <source>
        <strain evidence="3">Kwan_BN1</strain>
    </source>
</reference>
<sequence>MPICFLLLLVPSLFLFPAESSGSIYLVSTVTNCVTVILHDLRVLVTRGRLSAYTGRMPYLMKLAAASCAMLFLCILTSNIVTSAERVARRKPLPGWIKRYVIGKFGKFVFVEAMESSATVHIKSGDSENDRTVIVQHEQPMGTAGTFPGEISNHQDETATSKALQSLTNELQRTRLQSTLYEGWTKFFTIINRLLFVITMIIGFIIILCFV</sequence>
<dbReference type="GO" id="GO:0006811">
    <property type="term" value="P:monoatomic ion transport"/>
    <property type="evidence" value="ECO:0007669"/>
    <property type="project" value="InterPro"/>
</dbReference>
<keyword evidence="1" id="KW-0472">Membrane</keyword>